<keyword evidence="11" id="KW-1185">Reference proteome</keyword>
<evidence type="ECO:0000256" key="8">
    <source>
        <dbReference type="SAM" id="MobiDB-lite"/>
    </source>
</evidence>
<dbReference type="CDD" id="cd06261">
    <property type="entry name" value="TM_PBP2"/>
    <property type="match status" value="1"/>
</dbReference>
<sequence>MSKVLGEERGAQTDAPDAVKPATAKPGLRTVRHAAHIGRGVVGAAGTVLAVSVVTFGLMQLASGDAADAIAGESASAADVERVRDQLGLDRSVFVQFGDWAAGALQGDLGTSWTTGRPVTALLLEAAPATFSITALALILAGVVGVALGSLAGMRRDTLTDRAISVVSSLSIATPNYWVGLVLVSVFALSWSIFPATGYAPLSSGLGTWLSFLALPAIALGLDTMAETTRQTRGGVVDVMRQPYVVAARARGASGGNLFRRHVARNAAIPVVTVFGLQAARLLGGVVVIETVFAIPGLGMLAVEAVLRRDLPVIQGYVVLCAVLIVLINLCVDACYRWIDPKTRAS</sequence>
<evidence type="ECO:0000256" key="6">
    <source>
        <dbReference type="ARBA" id="ARBA00023136"/>
    </source>
</evidence>
<accession>A0A3L8PQI7</accession>
<dbReference type="InterPro" id="IPR045621">
    <property type="entry name" value="BPD_transp_1_N"/>
</dbReference>
<evidence type="ECO:0000313" key="10">
    <source>
        <dbReference type="EMBL" id="RLV57600.1"/>
    </source>
</evidence>
<protein>
    <submittedName>
        <fullName evidence="10">ABC transporter permease</fullName>
    </submittedName>
</protein>
<keyword evidence="4 7" id="KW-0812">Transmembrane</keyword>
<evidence type="ECO:0000256" key="7">
    <source>
        <dbReference type="RuleBase" id="RU363032"/>
    </source>
</evidence>
<feature type="transmembrane region" description="Helical" evidence="7">
    <location>
        <begin position="314"/>
        <end position="336"/>
    </location>
</feature>
<dbReference type="Gene3D" id="1.10.3720.10">
    <property type="entry name" value="MetI-like"/>
    <property type="match status" value="1"/>
</dbReference>
<feature type="transmembrane region" description="Helical" evidence="7">
    <location>
        <begin position="206"/>
        <end position="226"/>
    </location>
</feature>
<name>A0A3L8PQI7_9ACTN</name>
<dbReference type="PANTHER" id="PTHR43163:SF6">
    <property type="entry name" value="DIPEPTIDE TRANSPORT SYSTEM PERMEASE PROTEIN DPPB-RELATED"/>
    <property type="match status" value="1"/>
</dbReference>
<evidence type="ECO:0000256" key="5">
    <source>
        <dbReference type="ARBA" id="ARBA00022989"/>
    </source>
</evidence>
<comment type="similarity">
    <text evidence="7">Belongs to the binding-protein-dependent transport system permease family.</text>
</comment>
<evidence type="ECO:0000256" key="3">
    <source>
        <dbReference type="ARBA" id="ARBA00022475"/>
    </source>
</evidence>
<comment type="subcellular location">
    <subcellularLocation>
        <location evidence="1 7">Cell membrane</location>
        <topology evidence="1 7">Multi-pass membrane protein</topology>
    </subcellularLocation>
</comment>
<keyword evidence="6 7" id="KW-0472">Membrane</keyword>
<feature type="transmembrane region" description="Helical" evidence="7">
    <location>
        <begin position="37"/>
        <end position="59"/>
    </location>
</feature>
<comment type="caution">
    <text evidence="10">The sequence shown here is derived from an EMBL/GenBank/DDBJ whole genome shotgun (WGS) entry which is preliminary data.</text>
</comment>
<dbReference type="PANTHER" id="PTHR43163">
    <property type="entry name" value="DIPEPTIDE TRANSPORT SYSTEM PERMEASE PROTEIN DPPB-RELATED"/>
    <property type="match status" value="1"/>
</dbReference>
<dbReference type="SUPFAM" id="SSF161098">
    <property type="entry name" value="MetI-like"/>
    <property type="match status" value="1"/>
</dbReference>
<dbReference type="Pfam" id="PF00528">
    <property type="entry name" value="BPD_transp_1"/>
    <property type="match status" value="1"/>
</dbReference>
<organism evidence="10 11">
    <name type="scientific">Aeromicrobium phragmitis</name>
    <dbReference type="NCBI Taxonomy" id="2478914"/>
    <lineage>
        <taxon>Bacteria</taxon>
        <taxon>Bacillati</taxon>
        <taxon>Actinomycetota</taxon>
        <taxon>Actinomycetes</taxon>
        <taxon>Propionibacteriales</taxon>
        <taxon>Nocardioidaceae</taxon>
        <taxon>Aeromicrobium</taxon>
    </lineage>
</organism>
<evidence type="ECO:0000256" key="1">
    <source>
        <dbReference type="ARBA" id="ARBA00004651"/>
    </source>
</evidence>
<dbReference type="EMBL" id="RDBF01000001">
    <property type="protein sequence ID" value="RLV57600.1"/>
    <property type="molecule type" value="Genomic_DNA"/>
</dbReference>
<dbReference type="OrthoDB" id="147688at2"/>
<proteinExistence type="inferred from homology"/>
<keyword evidence="2 7" id="KW-0813">Transport</keyword>
<evidence type="ECO:0000259" key="9">
    <source>
        <dbReference type="PROSITE" id="PS50928"/>
    </source>
</evidence>
<feature type="compositionally biased region" description="Basic and acidic residues" evidence="8">
    <location>
        <begin position="1"/>
        <end position="11"/>
    </location>
</feature>
<dbReference type="AlphaFoldDB" id="A0A3L8PQI7"/>
<evidence type="ECO:0000313" key="11">
    <source>
        <dbReference type="Proteomes" id="UP000282515"/>
    </source>
</evidence>
<feature type="region of interest" description="Disordered" evidence="8">
    <location>
        <begin position="1"/>
        <end position="26"/>
    </location>
</feature>
<dbReference type="Pfam" id="PF19300">
    <property type="entry name" value="BPD_transp_1_N"/>
    <property type="match status" value="1"/>
</dbReference>
<keyword evidence="5 7" id="KW-1133">Transmembrane helix</keyword>
<keyword evidence="3" id="KW-1003">Cell membrane</keyword>
<reference evidence="10 11" key="1">
    <citation type="submission" date="2018-10" db="EMBL/GenBank/DDBJ databases">
        <title>Aeromicrobium sp. 9W16Y-2 whole genome shotgun sequence.</title>
        <authorList>
            <person name="Li F."/>
        </authorList>
    </citation>
    <scope>NUCLEOTIDE SEQUENCE [LARGE SCALE GENOMIC DNA]</scope>
    <source>
        <strain evidence="10 11">9W16Y-2</strain>
    </source>
</reference>
<dbReference type="RefSeq" id="WP_121793005.1">
    <property type="nucleotide sequence ID" value="NZ_RDBF01000001.1"/>
</dbReference>
<dbReference type="PROSITE" id="PS50928">
    <property type="entry name" value="ABC_TM1"/>
    <property type="match status" value="1"/>
</dbReference>
<dbReference type="InterPro" id="IPR035906">
    <property type="entry name" value="MetI-like_sf"/>
</dbReference>
<dbReference type="Proteomes" id="UP000282515">
    <property type="component" value="Unassembled WGS sequence"/>
</dbReference>
<feature type="transmembrane region" description="Helical" evidence="7">
    <location>
        <begin position="131"/>
        <end position="154"/>
    </location>
</feature>
<feature type="transmembrane region" description="Helical" evidence="7">
    <location>
        <begin position="282"/>
        <end position="302"/>
    </location>
</feature>
<feature type="transmembrane region" description="Helical" evidence="7">
    <location>
        <begin position="175"/>
        <end position="194"/>
    </location>
</feature>
<dbReference type="GO" id="GO:0071916">
    <property type="term" value="F:dipeptide transmembrane transporter activity"/>
    <property type="evidence" value="ECO:0007669"/>
    <property type="project" value="TreeGrafter"/>
</dbReference>
<gene>
    <name evidence="10" type="ORF">D9V41_00925</name>
</gene>
<evidence type="ECO:0000256" key="2">
    <source>
        <dbReference type="ARBA" id="ARBA00022448"/>
    </source>
</evidence>
<feature type="domain" description="ABC transmembrane type-1" evidence="9">
    <location>
        <begin position="127"/>
        <end position="336"/>
    </location>
</feature>
<dbReference type="GO" id="GO:0005886">
    <property type="term" value="C:plasma membrane"/>
    <property type="evidence" value="ECO:0007669"/>
    <property type="project" value="UniProtKB-SubCell"/>
</dbReference>
<dbReference type="InterPro" id="IPR000515">
    <property type="entry name" value="MetI-like"/>
</dbReference>
<evidence type="ECO:0000256" key="4">
    <source>
        <dbReference type="ARBA" id="ARBA00022692"/>
    </source>
</evidence>